<evidence type="ECO:0000256" key="4">
    <source>
        <dbReference type="ARBA" id="ARBA00023136"/>
    </source>
</evidence>
<feature type="transmembrane region" description="Helical" evidence="6">
    <location>
        <begin position="520"/>
        <end position="542"/>
    </location>
</feature>
<dbReference type="GO" id="GO:0005886">
    <property type="term" value="C:plasma membrane"/>
    <property type="evidence" value="ECO:0007669"/>
    <property type="project" value="TreeGrafter"/>
</dbReference>
<evidence type="ECO:0000313" key="9">
    <source>
        <dbReference type="Proteomes" id="UP001213623"/>
    </source>
</evidence>
<sequence>MSATEGTASSASKPSAFSDAQSAATGVAVTSNPKVKVVQLYDVVDSTPVEIAPPVDSSAMPTTIPAQSVAPDATLGSQPTKGIPIRVNTTRNIPVTENCLDQGPWSYESSRGSVMLPDAHGLLLLPPSQPPNEPPKELTHEDEEKGNEQEEDDLVVKWDGKDDRESTLHFNFYFRLYLVMLSGLLTLCTAFCSSVPSAILPAMVMEYKSTSEVGKASVFLFVGSFSFAPLVWAPLSEIYGRRIIFIISFLGFVCFNVGCMLAPNMASMIVFRILAGGFGSSSLTNAPAVIASLFSLKYLVFGIVIFSIAPTAGPCLGPIVGGYIMNAGANWRWVFRVCTIFSFVMLVLVILTMPETLDAVRLKKKAERLRKETGKPYYAPIEKRHLELAKLPARVIGKPIKMLFIEPMLFAITLYLSFLYGTVYLLFVAYPAVFGVLHRLSPGSVGLTFLGFFVGTIVASAYSLIVDQPRYIKALEKNDNKPLAPEWRIKSTMPGSIIITIALFWFAWTSFESVSFWSPLVAGGVFGVGLFLVFMNFIVYITEVYIANAASAVAANTIVRSAFGAGFPMFGEQMYRNLTPKWASTVLAFISLVMIPIPFVLSRYGPALRRMSRSARAKEHK</sequence>
<accession>A0AAF0EST8</accession>
<feature type="transmembrane region" description="Helical" evidence="6">
    <location>
        <begin position="333"/>
        <end position="353"/>
    </location>
</feature>
<keyword evidence="3 6" id="KW-1133">Transmembrane helix</keyword>
<feature type="transmembrane region" description="Helical" evidence="6">
    <location>
        <begin position="487"/>
        <end position="508"/>
    </location>
</feature>
<evidence type="ECO:0000256" key="6">
    <source>
        <dbReference type="SAM" id="Phobius"/>
    </source>
</evidence>
<evidence type="ECO:0000256" key="3">
    <source>
        <dbReference type="ARBA" id="ARBA00022989"/>
    </source>
</evidence>
<evidence type="ECO:0000256" key="2">
    <source>
        <dbReference type="ARBA" id="ARBA00022692"/>
    </source>
</evidence>
<evidence type="ECO:0000256" key="5">
    <source>
        <dbReference type="SAM" id="MobiDB-lite"/>
    </source>
</evidence>
<feature type="region of interest" description="Disordered" evidence="5">
    <location>
        <begin position="122"/>
        <end position="153"/>
    </location>
</feature>
<dbReference type="InterPro" id="IPR036259">
    <property type="entry name" value="MFS_trans_sf"/>
</dbReference>
<evidence type="ECO:0000259" key="7">
    <source>
        <dbReference type="PROSITE" id="PS50850"/>
    </source>
</evidence>
<protein>
    <recommendedName>
        <fullName evidence="7">Major facilitator superfamily (MFS) profile domain-containing protein</fullName>
    </recommendedName>
</protein>
<feature type="transmembrane region" description="Helical" evidence="6">
    <location>
        <begin position="549"/>
        <end position="570"/>
    </location>
</feature>
<dbReference type="Gene3D" id="1.20.1250.20">
    <property type="entry name" value="MFS general substrate transporter like domains"/>
    <property type="match status" value="1"/>
</dbReference>
<dbReference type="SUPFAM" id="SSF103473">
    <property type="entry name" value="MFS general substrate transporter"/>
    <property type="match status" value="1"/>
</dbReference>
<feature type="transmembrane region" description="Helical" evidence="6">
    <location>
        <begin position="243"/>
        <end position="263"/>
    </location>
</feature>
<feature type="transmembrane region" description="Helical" evidence="6">
    <location>
        <begin position="216"/>
        <end position="236"/>
    </location>
</feature>
<dbReference type="AlphaFoldDB" id="A0AAF0EST8"/>
<feature type="transmembrane region" description="Helical" evidence="6">
    <location>
        <begin position="582"/>
        <end position="601"/>
    </location>
</feature>
<feature type="domain" description="Major facilitator superfamily (MFS) profile" evidence="7">
    <location>
        <begin position="178"/>
        <end position="621"/>
    </location>
</feature>
<evidence type="ECO:0000313" key="8">
    <source>
        <dbReference type="EMBL" id="WFD28201.1"/>
    </source>
</evidence>
<dbReference type="FunFam" id="1.20.1250.20:FF:000011">
    <property type="entry name" value="MFS multidrug transporter, putative"/>
    <property type="match status" value="1"/>
</dbReference>
<feature type="transmembrane region" description="Helical" evidence="6">
    <location>
        <begin position="408"/>
        <end position="433"/>
    </location>
</feature>
<keyword evidence="4 6" id="KW-0472">Membrane</keyword>
<reference evidence="8" key="1">
    <citation type="submission" date="2023-03" db="EMBL/GenBank/DDBJ databases">
        <title>Mating type loci evolution in Malassezia.</title>
        <authorList>
            <person name="Coelho M.A."/>
        </authorList>
    </citation>
    <scope>NUCLEOTIDE SEQUENCE</scope>
    <source>
        <strain evidence="8">CBS 9557</strain>
    </source>
</reference>
<dbReference type="PROSITE" id="PS50850">
    <property type="entry name" value="MFS"/>
    <property type="match status" value="1"/>
</dbReference>
<keyword evidence="2 6" id="KW-0812">Transmembrane</keyword>
<feature type="transmembrane region" description="Helical" evidence="6">
    <location>
        <begin position="176"/>
        <end position="204"/>
    </location>
</feature>
<dbReference type="EMBL" id="CP119897">
    <property type="protein sequence ID" value="WFD28201.1"/>
    <property type="molecule type" value="Genomic_DNA"/>
</dbReference>
<evidence type="ECO:0000256" key="1">
    <source>
        <dbReference type="ARBA" id="ARBA00004141"/>
    </source>
</evidence>
<dbReference type="CDD" id="cd17323">
    <property type="entry name" value="MFS_Tpo1_MDR_like"/>
    <property type="match status" value="1"/>
</dbReference>
<proteinExistence type="predicted"/>
<dbReference type="Pfam" id="PF07690">
    <property type="entry name" value="MFS_1"/>
    <property type="match status" value="1"/>
</dbReference>
<keyword evidence="9" id="KW-1185">Reference proteome</keyword>
<feature type="compositionally biased region" description="Basic and acidic residues" evidence="5">
    <location>
        <begin position="134"/>
        <end position="153"/>
    </location>
</feature>
<dbReference type="InterPro" id="IPR011701">
    <property type="entry name" value="MFS"/>
</dbReference>
<feature type="transmembrane region" description="Helical" evidence="6">
    <location>
        <begin position="298"/>
        <end position="321"/>
    </location>
</feature>
<feature type="region of interest" description="Disordered" evidence="5">
    <location>
        <begin position="1"/>
        <end position="29"/>
    </location>
</feature>
<feature type="transmembrane region" description="Helical" evidence="6">
    <location>
        <begin position="269"/>
        <end position="291"/>
    </location>
</feature>
<dbReference type="InterPro" id="IPR020846">
    <property type="entry name" value="MFS_dom"/>
</dbReference>
<feature type="transmembrane region" description="Helical" evidence="6">
    <location>
        <begin position="445"/>
        <end position="466"/>
    </location>
</feature>
<dbReference type="PANTHER" id="PTHR23502">
    <property type="entry name" value="MAJOR FACILITATOR SUPERFAMILY"/>
    <property type="match status" value="1"/>
</dbReference>
<comment type="subcellular location">
    <subcellularLocation>
        <location evidence="1">Membrane</location>
        <topology evidence="1">Multi-pass membrane protein</topology>
    </subcellularLocation>
</comment>
<name>A0AAF0EST8_9BASI</name>
<gene>
    <name evidence="8" type="ORF">MNAN1_003207</name>
</gene>
<dbReference type="PANTHER" id="PTHR23502:SF173">
    <property type="entry name" value="MFS-MULTIDRUG-RESISTANCE TRANSPORTER-RELATED"/>
    <property type="match status" value="1"/>
</dbReference>
<dbReference type="GO" id="GO:0022857">
    <property type="term" value="F:transmembrane transporter activity"/>
    <property type="evidence" value="ECO:0007669"/>
    <property type="project" value="InterPro"/>
</dbReference>
<organism evidence="8 9">
    <name type="scientific">Malassezia nana</name>
    <dbReference type="NCBI Taxonomy" id="180528"/>
    <lineage>
        <taxon>Eukaryota</taxon>
        <taxon>Fungi</taxon>
        <taxon>Dikarya</taxon>
        <taxon>Basidiomycota</taxon>
        <taxon>Ustilaginomycotina</taxon>
        <taxon>Malasseziomycetes</taxon>
        <taxon>Malasseziales</taxon>
        <taxon>Malasseziaceae</taxon>
        <taxon>Malassezia</taxon>
    </lineage>
</organism>
<dbReference type="Proteomes" id="UP001213623">
    <property type="component" value="Chromosome 6"/>
</dbReference>